<proteinExistence type="predicted"/>
<evidence type="ECO:0000313" key="1">
    <source>
        <dbReference type="EMBL" id="MET3759019.1"/>
    </source>
</evidence>
<protein>
    <recommendedName>
        <fullName evidence="3">Clp ATPase C-terminal domain-containing protein</fullName>
    </recommendedName>
</protein>
<name>A0ABV2MS86_9HYPH</name>
<dbReference type="GeneID" id="91152314"/>
<evidence type="ECO:0008006" key="3">
    <source>
        <dbReference type="Google" id="ProtNLM"/>
    </source>
</evidence>
<keyword evidence="2" id="KW-1185">Reference proteome</keyword>
<dbReference type="RefSeq" id="WP_205919223.1">
    <property type="nucleotide sequence ID" value="NZ_CP071608.1"/>
</dbReference>
<sequence length="151" mass="17014">MTSICIMARRLSVATGIDVAVDIPLPDDDCRKRLIERFGHALKFQGEALAEAVSRSKGGSAAYIKEMVRRLAQRRITREAGSLVSGEDVEVVFSLAESERSPSMDMRNWKKSHHRARRLRLLLTLARRPVLHAGTFPRCSCGKVLRTDNRR</sequence>
<comment type="caution">
    <text evidence="1">The sequence shown here is derived from an EMBL/GenBank/DDBJ whole genome shotgun (WGS) entry which is preliminary data.</text>
</comment>
<dbReference type="Proteomes" id="UP001549077">
    <property type="component" value="Unassembled WGS sequence"/>
</dbReference>
<evidence type="ECO:0000313" key="2">
    <source>
        <dbReference type="Proteomes" id="UP001549077"/>
    </source>
</evidence>
<gene>
    <name evidence="1" type="ORF">ABID08_006403</name>
</gene>
<reference evidence="1 2" key="1">
    <citation type="submission" date="2024-06" db="EMBL/GenBank/DDBJ databases">
        <title>Genomic Encyclopedia of Type Strains, Phase IV (KMG-IV): sequencing the most valuable type-strain genomes for metagenomic binning, comparative biology and taxonomic classification.</title>
        <authorList>
            <person name="Goeker M."/>
        </authorList>
    </citation>
    <scope>NUCLEOTIDE SEQUENCE [LARGE SCALE GENOMIC DNA]</scope>
    <source>
        <strain evidence="1 2">DSM 29288</strain>
    </source>
</reference>
<dbReference type="EMBL" id="JBEPMY010000042">
    <property type="protein sequence ID" value="MET3759019.1"/>
    <property type="molecule type" value="Genomic_DNA"/>
</dbReference>
<organism evidence="1 2">
    <name type="scientific">Rhizobium binae</name>
    <dbReference type="NCBI Taxonomy" id="1138190"/>
    <lineage>
        <taxon>Bacteria</taxon>
        <taxon>Pseudomonadati</taxon>
        <taxon>Pseudomonadota</taxon>
        <taxon>Alphaproteobacteria</taxon>
        <taxon>Hyphomicrobiales</taxon>
        <taxon>Rhizobiaceae</taxon>
        <taxon>Rhizobium/Agrobacterium group</taxon>
        <taxon>Rhizobium</taxon>
    </lineage>
</organism>
<accession>A0ABV2MS86</accession>